<dbReference type="Proteomes" id="UP000719412">
    <property type="component" value="Unassembled WGS sequence"/>
</dbReference>
<dbReference type="FunFam" id="3.40.50.300:FF:000205">
    <property type="entry name" value="ABC transporter B family member 4"/>
    <property type="match status" value="1"/>
</dbReference>
<evidence type="ECO:0000313" key="13">
    <source>
        <dbReference type="Proteomes" id="UP000719412"/>
    </source>
</evidence>
<accession>A0A8J6HP72</accession>
<reference evidence="12" key="1">
    <citation type="journal article" date="2020" name="J Insects Food Feed">
        <title>The yellow mealworm (Tenebrio molitor) genome: a resource for the emerging insects as food and feed industry.</title>
        <authorList>
            <person name="Eriksson T."/>
            <person name="Andere A."/>
            <person name="Kelstrup H."/>
            <person name="Emery V."/>
            <person name="Picard C."/>
        </authorList>
    </citation>
    <scope>NUCLEOTIDE SEQUENCE</scope>
    <source>
        <strain evidence="12">Stoneville</strain>
        <tissue evidence="12">Whole head</tissue>
    </source>
</reference>
<organism evidence="12 13">
    <name type="scientific">Tenebrio molitor</name>
    <name type="common">Yellow mealworm beetle</name>
    <dbReference type="NCBI Taxonomy" id="7067"/>
    <lineage>
        <taxon>Eukaryota</taxon>
        <taxon>Metazoa</taxon>
        <taxon>Ecdysozoa</taxon>
        <taxon>Arthropoda</taxon>
        <taxon>Hexapoda</taxon>
        <taxon>Insecta</taxon>
        <taxon>Pterygota</taxon>
        <taxon>Neoptera</taxon>
        <taxon>Endopterygota</taxon>
        <taxon>Coleoptera</taxon>
        <taxon>Polyphaga</taxon>
        <taxon>Cucujiformia</taxon>
        <taxon>Tenebrionidae</taxon>
        <taxon>Tenebrio</taxon>
    </lineage>
</organism>
<keyword evidence="4 9" id="KW-0812">Transmembrane</keyword>
<keyword evidence="6" id="KW-0067">ATP-binding</keyword>
<dbReference type="Gene3D" id="1.20.1560.10">
    <property type="entry name" value="ABC transporter type 1, transmembrane domain"/>
    <property type="match status" value="1"/>
</dbReference>
<sequence length="1051" mass="117185">MIVSWLSTKFSKQEMEAYGAAGSIAEEVLSSIRTVVAFDGQEKEITRYEKHLQSGKKNNITKNLFSGISNGFMWFFVYASYALSFWYGVGLILEERYLPQEEITYTPANMVALFFCTLTAMWNFGTGAPYFEIFATACGAAEKVFEILDTEPQINLYKNLGTKPKTMRGDISFKNVHFQYPSRPDVEILRGFNMDIKSGETVALVGSSGCGKSTCIQLIQRFYDATSGSVTIDDNNITKLNLTWLRNKIGVVGQEPALFAATIADNIKYGNLSATQDDIEKAAKKSNAHNFIKSLPSGYNTLIGERGAQISGGQKQRIAIARALIREPKILLLDEATSALDTTSEAEVQAALDAISGECTTIIVAHRLSTIRNADRIVVLSEGKVIEEGNHAQLMALKGAYHSLVVSQDLSETEDEFTEDKEVLNGVSNMAKVSETAVVDSASEEKLMYFFAIAGEKLTKRVRGNMFRAMLSQEMAWFDRKDNGVGALCAKLSGEAASVQGVSETDEVESPRYVGIKMRTAEKVENPEEEVQDEIEEEPVVRRERGRPRLVRTGARGRPRKVCRFREARTAEIEEEAFISEIPARIAMNSPEVDEWYDAMAVEIRSIIKNNTWKLVKRPDDREVIGSRIVLRNKYTANGTLERRKARLVAQGFSQRPGVHFKETFAPVARLSSIRLLASITAQYDMNIRQFDVTCAYLNGELEEEIFMEPPKYLLQVLEMIQSEEDREVGDKARKMLKQLREGDNVCLLKKSLYGLRQAGRSWYAKLDGILRRFGAVPTKADPCVYQIGTGEESTLIAIYVDDIVVASRDPRMADRLFSCLSQKFETSDLGEIGYCLGMEFNRSLGAISILQTGYINELLKRFGMFDSKPVCAPLDPGVRLLKSEEPPDENLPYRELVGALTYLSTATRPDISFAVTYLGQFNNCYGKPHWTAAKRVLRYLKGTTKLGLTFFKKSQFLEGFLDADWGNCPNDRKSFTGYVFMLGGGPVSWDAKKQKTVALSSTEAEYMGLAEATKEATAEGYLSSRVSWPSLVTVPFTGDMAVCALMPDHS</sequence>
<comment type="similarity">
    <text evidence="2">Belongs to the ABC transporter superfamily. ABCB family. Multidrug resistance exporter (TC 3.A.1.201) subfamily.</text>
</comment>
<keyword evidence="3" id="KW-0813">Transport</keyword>
<dbReference type="EMBL" id="JABDTM020018149">
    <property type="protein sequence ID" value="KAH0818235.1"/>
    <property type="molecule type" value="Genomic_DNA"/>
</dbReference>
<dbReference type="InterPro" id="IPR027417">
    <property type="entry name" value="P-loop_NTPase"/>
</dbReference>
<feature type="domain" description="ABC transmembrane type-1" evidence="11">
    <location>
        <begin position="449"/>
        <end position="502"/>
    </location>
</feature>
<keyword evidence="8 9" id="KW-0472">Membrane</keyword>
<evidence type="ECO:0000256" key="8">
    <source>
        <dbReference type="ARBA" id="ARBA00023136"/>
    </source>
</evidence>
<reference evidence="12" key="2">
    <citation type="submission" date="2021-08" db="EMBL/GenBank/DDBJ databases">
        <authorList>
            <person name="Eriksson T."/>
        </authorList>
    </citation>
    <scope>NUCLEOTIDE SEQUENCE</scope>
    <source>
        <strain evidence="12">Stoneville</strain>
        <tissue evidence="12">Whole head</tissue>
    </source>
</reference>
<dbReference type="GO" id="GO:0005743">
    <property type="term" value="C:mitochondrial inner membrane"/>
    <property type="evidence" value="ECO:0007669"/>
    <property type="project" value="TreeGrafter"/>
</dbReference>
<dbReference type="InterPro" id="IPR011527">
    <property type="entry name" value="ABC1_TM_dom"/>
</dbReference>
<dbReference type="Gene3D" id="3.40.50.300">
    <property type="entry name" value="P-loop containing nucleotide triphosphate hydrolases"/>
    <property type="match status" value="1"/>
</dbReference>
<dbReference type="PROSITE" id="PS00211">
    <property type="entry name" value="ABC_TRANSPORTER_1"/>
    <property type="match status" value="1"/>
</dbReference>
<protein>
    <submittedName>
        <fullName evidence="12">Uncharacterized protein</fullName>
    </submittedName>
</protein>
<dbReference type="SUPFAM" id="SSF90123">
    <property type="entry name" value="ABC transporter transmembrane region"/>
    <property type="match status" value="2"/>
</dbReference>
<dbReference type="Pfam" id="PF00005">
    <property type="entry name" value="ABC_tran"/>
    <property type="match status" value="1"/>
</dbReference>
<dbReference type="GO" id="GO:0015421">
    <property type="term" value="F:ABC-type oligopeptide transporter activity"/>
    <property type="evidence" value="ECO:0007669"/>
    <property type="project" value="TreeGrafter"/>
</dbReference>
<dbReference type="GO" id="GO:0016887">
    <property type="term" value="F:ATP hydrolysis activity"/>
    <property type="evidence" value="ECO:0007669"/>
    <property type="project" value="InterPro"/>
</dbReference>
<evidence type="ECO:0000256" key="4">
    <source>
        <dbReference type="ARBA" id="ARBA00022692"/>
    </source>
</evidence>
<feature type="transmembrane region" description="Helical" evidence="9">
    <location>
        <begin position="105"/>
        <end position="124"/>
    </location>
</feature>
<dbReference type="CDD" id="cd09272">
    <property type="entry name" value="RNase_HI_RT_Ty1"/>
    <property type="match status" value="1"/>
</dbReference>
<evidence type="ECO:0000313" key="12">
    <source>
        <dbReference type="EMBL" id="KAH0818235.1"/>
    </source>
</evidence>
<dbReference type="PROSITE" id="PS50893">
    <property type="entry name" value="ABC_TRANSPORTER_2"/>
    <property type="match status" value="1"/>
</dbReference>
<dbReference type="GO" id="GO:0005524">
    <property type="term" value="F:ATP binding"/>
    <property type="evidence" value="ECO:0007669"/>
    <property type="project" value="UniProtKB-KW"/>
</dbReference>
<dbReference type="Pfam" id="PF00664">
    <property type="entry name" value="ABC_membrane"/>
    <property type="match status" value="2"/>
</dbReference>
<evidence type="ECO:0000256" key="2">
    <source>
        <dbReference type="ARBA" id="ARBA00007577"/>
    </source>
</evidence>
<dbReference type="InterPro" id="IPR043502">
    <property type="entry name" value="DNA/RNA_pol_sf"/>
</dbReference>
<dbReference type="GO" id="GO:0090374">
    <property type="term" value="P:oligopeptide export from mitochondrion"/>
    <property type="evidence" value="ECO:0007669"/>
    <property type="project" value="TreeGrafter"/>
</dbReference>
<dbReference type="PROSITE" id="PS50929">
    <property type="entry name" value="ABC_TM1F"/>
    <property type="match status" value="2"/>
</dbReference>
<dbReference type="PANTHER" id="PTHR43394:SF27">
    <property type="entry name" value="ATP-DEPENDENT TRANSLOCASE ABCB1-LIKE"/>
    <property type="match status" value="1"/>
</dbReference>
<gene>
    <name evidence="12" type="ORF">GEV33_004557</name>
</gene>
<dbReference type="InterPro" id="IPR036640">
    <property type="entry name" value="ABC1_TM_sf"/>
</dbReference>
<dbReference type="InterPro" id="IPR017871">
    <property type="entry name" value="ABC_transporter-like_CS"/>
</dbReference>
<dbReference type="PANTHER" id="PTHR43394">
    <property type="entry name" value="ATP-DEPENDENT PERMEASE MDL1, MITOCHONDRIAL"/>
    <property type="match status" value="1"/>
</dbReference>
<evidence type="ECO:0000259" key="10">
    <source>
        <dbReference type="PROSITE" id="PS50893"/>
    </source>
</evidence>
<dbReference type="SUPFAM" id="SSF56672">
    <property type="entry name" value="DNA/RNA polymerases"/>
    <property type="match status" value="1"/>
</dbReference>
<evidence type="ECO:0000256" key="1">
    <source>
        <dbReference type="ARBA" id="ARBA00004141"/>
    </source>
</evidence>
<feature type="domain" description="ABC transporter" evidence="10">
    <location>
        <begin position="171"/>
        <end position="407"/>
    </location>
</feature>
<comment type="subcellular location">
    <subcellularLocation>
        <location evidence="1">Membrane</location>
        <topology evidence="1">Multi-pass membrane protein</topology>
    </subcellularLocation>
</comment>
<dbReference type="InterPro" id="IPR039421">
    <property type="entry name" value="Type_1_exporter"/>
</dbReference>
<proteinExistence type="inferred from homology"/>
<dbReference type="AlphaFoldDB" id="A0A8J6HP72"/>
<evidence type="ECO:0000256" key="3">
    <source>
        <dbReference type="ARBA" id="ARBA00022448"/>
    </source>
</evidence>
<dbReference type="InterPro" id="IPR013103">
    <property type="entry name" value="RVT_2"/>
</dbReference>
<dbReference type="InterPro" id="IPR003439">
    <property type="entry name" value="ABC_transporter-like_ATP-bd"/>
</dbReference>
<keyword evidence="13" id="KW-1185">Reference proteome</keyword>
<name>A0A8J6HP72_TENMO</name>
<dbReference type="SMART" id="SM00382">
    <property type="entry name" value="AAA"/>
    <property type="match status" value="1"/>
</dbReference>
<evidence type="ECO:0000256" key="5">
    <source>
        <dbReference type="ARBA" id="ARBA00022741"/>
    </source>
</evidence>
<dbReference type="GO" id="GO:0071897">
    <property type="term" value="P:DNA biosynthetic process"/>
    <property type="evidence" value="ECO:0007669"/>
    <property type="project" value="UniProtKB-ARBA"/>
</dbReference>
<feature type="transmembrane region" description="Helical" evidence="9">
    <location>
        <begin position="72"/>
        <end position="93"/>
    </location>
</feature>
<evidence type="ECO:0000256" key="6">
    <source>
        <dbReference type="ARBA" id="ARBA00022840"/>
    </source>
</evidence>
<dbReference type="CDD" id="cd18577">
    <property type="entry name" value="ABC_6TM_Pgp_ABCB1_D1_like"/>
    <property type="match status" value="1"/>
</dbReference>
<dbReference type="SUPFAM" id="SSF52540">
    <property type="entry name" value="P-loop containing nucleoside triphosphate hydrolases"/>
    <property type="match status" value="1"/>
</dbReference>
<evidence type="ECO:0000259" key="11">
    <source>
        <dbReference type="PROSITE" id="PS50929"/>
    </source>
</evidence>
<evidence type="ECO:0000256" key="7">
    <source>
        <dbReference type="ARBA" id="ARBA00022989"/>
    </source>
</evidence>
<feature type="domain" description="ABC transmembrane type-1" evidence="11">
    <location>
        <begin position="1"/>
        <end position="136"/>
    </location>
</feature>
<keyword evidence="7 9" id="KW-1133">Transmembrane helix</keyword>
<comment type="caution">
    <text evidence="12">The sequence shown here is derived from an EMBL/GenBank/DDBJ whole genome shotgun (WGS) entry which is preliminary data.</text>
</comment>
<dbReference type="CDD" id="cd03249">
    <property type="entry name" value="ABC_MTABC3_MDL1_MDL2"/>
    <property type="match status" value="1"/>
</dbReference>
<dbReference type="InterPro" id="IPR003593">
    <property type="entry name" value="AAA+_ATPase"/>
</dbReference>
<dbReference type="Pfam" id="PF07727">
    <property type="entry name" value="RVT_2"/>
    <property type="match status" value="2"/>
</dbReference>
<evidence type="ECO:0000256" key="9">
    <source>
        <dbReference type="SAM" id="Phobius"/>
    </source>
</evidence>
<keyword evidence="5" id="KW-0547">Nucleotide-binding</keyword>